<reference evidence="3 4" key="1">
    <citation type="submission" date="2017-11" db="EMBL/GenBank/DDBJ databases">
        <title>Complete genome of a free-living desiccation-tolerant cyanobacterium and its photosynthetic adaptation to extreme terrestrial habitat.</title>
        <authorList>
            <person name="Shang J."/>
        </authorList>
    </citation>
    <scope>NUCLEOTIDE SEQUENCE [LARGE SCALE GENOMIC DNA]</scope>
    <source>
        <strain evidence="3 4">CCNUN1</strain>
    </source>
</reference>
<dbReference type="EMBL" id="CP024785">
    <property type="protein sequence ID" value="AUB35964.1"/>
    <property type="molecule type" value="Genomic_DNA"/>
</dbReference>
<dbReference type="GO" id="GO:0008233">
    <property type="term" value="F:peptidase activity"/>
    <property type="evidence" value="ECO:0007669"/>
    <property type="project" value="UniProtKB-KW"/>
</dbReference>
<accession>A0A2K8SKH0</accession>
<dbReference type="AlphaFoldDB" id="A0A2K8SKH0"/>
<dbReference type="Proteomes" id="UP000232003">
    <property type="component" value="Chromosome"/>
</dbReference>
<dbReference type="Pfam" id="PF13365">
    <property type="entry name" value="Trypsin_2"/>
    <property type="match status" value="1"/>
</dbReference>
<dbReference type="Pfam" id="PF19963">
    <property type="entry name" value="VMAP-M1"/>
    <property type="match status" value="1"/>
</dbReference>
<protein>
    <submittedName>
        <fullName evidence="3">Periplasmic serine protease, S1-C subfamily, containing C-terminal PDZ domain</fullName>
    </submittedName>
</protein>
<evidence type="ECO:0000313" key="4">
    <source>
        <dbReference type="Proteomes" id="UP000232003"/>
    </source>
</evidence>
<dbReference type="Gene3D" id="2.40.10.10">
    <property type="entry name" value="Trypsin-like serine proteases"/>
    <property type="match status" value="2"/>
</dbReference>
<dbReference type="RefSeq" id="WP_100898010.1">
    <property type="nucleotide sequence ID" value="NZ_CAWNNC010000001.1"/>
</dbReference>
<name>A0A2K8SKH0_9NOSO</name>
<organism evidence="3 4">
    <name type="scientific">Nostoc flagelliforme CCNUN1</name>
    <dbReference type="NCBI Taxonomy" id="2038116"/>
    <lineage>
        <taxon>Bacteria</taxon>
        <taxon>Bacillati</taxon>
        <taxon>Cyanobacteriota</taxon>
        <taxon>Cyanophyceae</taxon>
        <taxon>Nostocales</taxon>
        <taxon>Nostocaceae</taxon>
        <taxon>Nostoc</taxon>
    </lineage>
</organism>
<evidence type="ECO:0000259" key="2">
    <source>
        <dbReference type="Pfam" id="PF20028"/>
    </source>
</evidence>
<feature type="domain" description="vWA-MoxR associated protein middle region 1" evidence="1">
    <location>
        <begin position="244"/>
        <end position="352"/>
    </location>
</feature>
<dbReference type="InterPro" id="IPR045450">
    <property type="entry name" value="VMAP_C"/>
</dbReference>
<proteinExistence type="predicted"/>
<evidence type="ECO:0000259" key="1">
    <source>
        <dbReference type="Pfam" id="PF19963"/>
    </source>
</evidence>
<dbReference type="InterPro" id="IPR045440">
    <property type="entry name" value="VMAP-M1"/>
</dbReference>
<keyword evidence="3" id="KW-0378">Hydrolase</keyword>
<dbReference type="Pfam" id="PF20028">
    <property type="entry name" value="VMAP-C"/>
    <property type="match status" value="1"/>
</dbReference>
<feature type="domain" description="vWA-MoxR associated protein C-terminal" evidence="2">
    <location>
        <begin position="361"/>
        <end position="585"/>
    </location>
</feature>
<dbReference type="InterPro" id="IPR009003">
    <property type="entry name" value="Peptidase_S1_PA"/>
</dbReference>
<dbReference type="SUPFAM" id="SSF50494">
    <property type="entry name" value="Trypsin-like serine proteases"/>
    <property type="match status" value="1"/>
</dbReference>
<dbReference type="GO" id="GO:0006508">
    <property type="term" value="P:proteolysis"/>
    <property type="evidence" value="ECO:0007669"/>
    <property type="project" value="UniProtKB-KW"/>
</dbReference>
<dbReference type="KEGG" id="nfl:COO91_01857"/>
<dbReference type="InterPro" id="IPR043504">
    <property type="entry name" value="Peptidase_S1_PA_chymotrypsin"/>
</dbReference>
<dbReference type="OrthoDB" id="8479370at2"/>
<sequence length="599" mass="67784">MTFTVEDYEKAIARIFLLKQDKEEHVIGTGFLIAPGYVLTCAHVVLQANNVNADNFTNSEYKKQPKTEIYLDFPVLASGQKINAKVVVWLPYNLENGDVAVLKLLTSHPQEAKPMPLVEVSRAEVENDKHSVYGFGKSSAGGRSDAYRPKANVAGGRFQLCKYGDPNDETIQPGFSGAPVWNDSRQCVIGMVATATVANDKEEKQNTAYAIPIRQLQTILKQVNAFCLHDILAQSLNRCGSNEKQDQFRKAIDKALLDCNPQGSGRTWQQQLVDLSIDRPPPTGWETEGRLVYFVMMLALINGRPTSALEELKAWVERCGHKYSDLFVRFNDEMKQKNFLASNECECLMVAVEQVETSTDELRVSLWAVPNRETYNADNPPMPLVPEKVLSRQELPVFVRELIREKLNPEPTPTIHLFVSRKLFGENFEMLSASPMLGAVLGSEYPFVVRTNPRTHPVGNHYKHEWHKKWKQLEEALEKKGGSEVKIIDCSQPPKNLISKIKGIYAARLKECNSVDELFDLIAEATALPVALWSRDPAFQKNLHRVLKCTVKELPERIRQEREKAYNSEKKPLLGHHLSLVWEDPKIVPPDMQFNSEMC</sequence>
<gene>
    <name evidence="3" type="ORF">COO91_01857</name>
</gene>
<keyword evidence="4" id="KW-1185">Reference proteome</keyword>
<keyword evidence="3" id="KW-0645">Protease</keyword>
<evidence type="ECO:0000313" key="3">
    <source>
        <dbReference type="EMBL" id="AUB35964.1"/>
    </source>
</evidence>